<dbReference type="AlphaFoldDB" id="A0A379MUT5"/>
<dbReference type="Gene3D" id="3.40.50.12500">
    <property type="match status" value="1"/>
</dbReference>
<evidence type="ECO:0000313" key="2">
    <source>
        <dbReference type="EMBL" id="SUE37449.1"/>
    </source>
</evidence>
<sequence length="262" mass="26376">MGAADAEPGRRRLMRILLANANTTEAITELCAAAARGTASPGTVIVPATPRFGPAVISTRAENAIASHAVLDLLAGYATGEDRVDAVLLAVSHDTALEAARQLMPCPVLGMTEAACLTACMLGARFGLVTLGGVEMYSELMARHGLATRCAGLEGVDATPPQALEDPEGVAAKVGAAIARLVSQGADSVVLGGAALAGMEERLRRDASVPLLEGIACGVRLAEMLVRMAPGKPATGAMAAPRGRGSIGLSPALAALLQGPPG</sequence>
<accession>A0A379MUT5</accession>
<gene>
    <name evidence="2" type="ORF">NCTC13291_00155</name>
</gene>
<dbReference type="PANTHER" id="PTHR28047:SF5">
    <property type="entry name" value="PROTEIN DCG1"/>
    <property type="match status" value="1"/>
</dbReference>
<dbReference type="EMBL" id="UGVN01000001">
    <property type="protein sequence ID" value="SUE37449.1"/>
    <property type="molecule type" value="Genomic_DNA"/>
</dbReference>
<dbReference type="Proteomes" id="UP000254919">
    <property type="component" value="Unassembled WGS sequence"/>
</dbReference>
<dbReference type="PANTHER" id="PTHR28047">
    <property type="entry name" value="PROTEIN DCG1"/>
    <property type="match status" value="1"/>
</dbReference>
<protein>
    <submittedName>
        <fullName evidence="2">Hydantoin racemase</fullName>
    </submittedName>
</protein>
<comment type="similarity">
    <text evidence="1">Belongs to the HyuE racemase family.</text>
</comment>
<dbReference type="RefSeq" id="WP_019459353.1">
    <property type="nucleotide sequence ID" value="NZ_CP025061.1"/>
</dbReference>
<dbReference type="InterPro" id="IPR052186">
    <property type="entry name" value="Hydantoin_racemase-like"/>
</dbReference>
<organism evidence="2 3">
    <name type="scientific">Roseomonas mucosa</name>
    <dbReference type="NCBI Taxonomy" id="207340"/>
    <lineage>
        <taxon>Bacteria</taxon>
        <taxon>Pseudomonadati</taxon>
        <taxon>Pseudomonadota</taxon>
        <taxon>Alphaproteobacteria</taxon>
        <taxon>Acetobacterales</taxon>
        <taxon>Roseomonadaceae</taxon>
        <taxon>Roseomonas</taxon>
    </lineage>
</organism>
<dbReference type="InterPro" id="IPR015942">
    <property type="entry name" value="Asp/Glu/hydantoin_racemase"/>
</dbReference>
<name>A0A379MUT5_9PROT</name>
<evidence type="ECO:0000256" key="1">
    <source>
        <dbReference type="ARBA" id="ARBA00038414"/>
    </source>
</evidence>
<reference evidence="2 3" key="1">
    <citation type="submission" date="2018-06" db="EMBL/GenBank/DDBJ databases">
        <authorList>
            <consortium name="Pathogen Informatics"/>
            <person name="Doyle S."/>
        </authorList>
    </citation>
    <scope>NUCLEOTIDE SEQUENCE [LARGE SCALE GENOMIC DNA]</scope>
    <source>
        <strain evidence="2 3">NCTC13291</strain>
    </source>
</reference>
<dbReference type="Pfam" id="PF01177">
    <property type="entry name" value="Asp_Glu_race"/>
    <property type="match status" value="1"/>
</dbReference>
<evidence type="ECO:0000313" key="3">
    <source>
        <dbReference type="Proteomes" id="UP000254919"/>
    </source>
</evidence>
<dbReference type="InterPro" id="IPR053714">
    <property type="entry name" value="Iso_Racemase_Enz_sf"/>
</dbReference>
<dbReference type="GO" id="GO:0047661">
    <property type="term" value="F:amino-acid racemase activity"/>
    <property type="evidence" value="ECO:0007669"/>
    <property type="project" value="InterPro"/>
</dbReference>
<proteinExistence type="inferred from homology"/>